<dbReference type="Pfam" id="PF04686">
    <property type="entry name" value="SsgA"/>
    <property type="match status" value="1"/>
</dbReference>
<comment type="subcellular location">
    <subcellularLocation>
        <location evidence="1">Cell septum</location>
    </subcellularLocation>
</comment>
<keyword evidence="5" id="KW-0717">Septation</keyword>
<organism evidence="7 8">
    <name type="scientific">Streptomyces fragilis</name>
    <dbReference type="NCBI Taxonomy" id="67301"/>
    <lineage>
        <taxon>Bacteria</taxon>
        <taxon>Bacillati</taxon>
        <taxon>Actinomycetota</taxon>
        <taxon>Actinomycetes</taxon>
        <taxon>Kitasatosporales</taxon>
        <taxon>Streptomycetaceae</taxon>
        <taxon>Streptomyces</taxon>
    </lineage>
</organism>
<accession>A0ABV2YRF0</accession>
<sequence>MSPAHRPGPDGRFPQELPVETCLTCHLVVNQEAATPLTVRLGYDPAEPFGVSVSFPCDENRRSRWVFSRDLLQDGLYEPTGEGDVRVWPSGGCRCGCCGSTHARILLQGPTGYALLDLLLEPVQHWLDRTWSLVPEGTEESRLDWGVVEHLVGRRPPA</sequence>
<keyword evidence="4" id="KW-0749">Sporulation</keyword>
<evidence type="ECO:0000256" key="6">
    <source>
        <dbReference type="ARBA" id="ARBA00023306"/>
    </source>
</evidence>
<dbReference type="RefSeq" id="WP_108955905.1">
    <property type="nucleotide sequence ID" value="NZ_BEVZ01000006.1"/>
</dbReference>
<keyword evidence="8" id="KW-1185">Reference proteome</keyword>
<reference evidence="7 8" key="1">
    <citation type="submission" date="2024-06" db="EMBL/GenBank/DDBJ databases">
        <title>The Natural Products Discovery Center: Release of the First 8490 Sequenced Strains for Exploring Actinobacteria Biosynthetic Diversity.</title>
        <authorList>
            <person name="Kalkreuter E."/>
            <person name="Kautsar S.A."/>
            <person name="Yang D."/>
            <person name="Bader C.D."/>
            <person name="Teijaro C.N."/>
            <person name="Fluegel L."/>
            <person name="Davis C.M."/>
            <person name="Simpson J.R."/>
            <person name="Lauterbach L."/>
            <person name="Steele A.D."/>
            <person name="Gui C."/>
            <person name="Meng S."/>
            <person name="Li G."/>
            <person name="Viehrig K."/>
            <person name="Ye F."/>
            <person name="Su P."/>
            <person name="Kiefer A.F."/>
            <person name="Nichols A."/>
            <person name="Cepeda A.J."/>
            <person name="Yan W."/>
            <person name="Fan B."/>
            <person name="Jiang Y."/>
            <person name="Adhikari A."/>
            <person name="Zheng C.-J."/>
            <person name="Schuster L."/>
            <person name="Cowan T.M."/>
            <person name="Smanski M.J."/>
            <person name="Chevrette M.G."/>
            <person name="De Carvalho L.P.S."/>
            <person name="Shen B."/>
        </authorList>
    </citation>
    <scope>NUCLEOTIDE SEQUENCE [LARGE SCALE GENOMIC DNA]</scope>
    <source>
        <strain evidence="7 8">NPDC038104</strain>
    </source>
</reference>
<evidence type="ECO:0000313" key="8">
    <source>
        <dbReference type="Proteomes" id="UP001550850"/>
    </source>
</evidence>
<keyword evidence="6" id="KW-0131">Cell cycle</keyword>
<dbReference type="Gene3D" id="2.30.31.20">
    <property type="entry name" value="Sporulation-specific cell division protein SsgB"/>
    <property type="match status" value="1"/>
</dbReference>
<gene>
    <name evidence="7" type="ORF">AB0E65_29450</name>
</gene>
<dbReference type="InterPro" id="IPR038658">
    <property type="entry name" value="SsgB_sf"/>
</dbReference>
<comment type="similarity">
    <text evidence="2">Belongs to the SsgA family.</text>
</comment>
<evidence type="ECO:0000256" key="2">
    <source>
        <dbReference type="ARBA" id="ARBA00009323"/>
    </source>
</evidence>
<keyword evidence="3" id="KW-0132">Cell division</keyword>
<evidence type="ECO:0000313" key="7">
    <source>
        <dbReference type="EMBL" id="MEU3558300.1"/>
    </source>
</evidence>
<protein>
    <submittedName>
        <fullName evidence="7">SsgA family sporulation/cell division regulator</fullName>
    </submittedName>
</protein>
<comment type="caution">
    <text evidence="7">The sequence shown here is derived from an EMBL/GenBank/DDBJ whole genome shotgun (WGS) entry which is preliminary data.</text>
</comment>
<name>A0ABV2YRF0_9ACTN</name>
<dbReference type="InterPro" id="IPR006776">
    <property type="entry name" value="SsgB"/>
</dbReference>
<evidence type="ECO:0000256" key="5">
    <source>
        <dbReference type="ARBA" id="ARBA00023210"/>
    </source>
</evidence>
<evidence type="ECO:0000256" key="1">
    <source>
        <dbReference type="ARBA" id="ARBA00004431"/>
    </source>
</evidence>
<evidence type="ECO:0000256" key="3">
    <source>
        <dbReference type="ARBA" id="ARBA00022618"/>
    </source>
</evidence>
<dbReference type="EMBL" id="JBEZUR010000095">
    <property type="protein sequence ID" value="MEU3558300.1"/>
    <property type="molecule type" value="Genomic_DNA"/>
</dbReference>
<proteinExistence type="inferred from homology"/>
<dbReference type="Proteomes" id="UP001550850">
    <property type="component" value="Unassembled WGS sequence"/>
</dbReference>
<evidence type="ECO:0000256" key="4">
    <source>
        <dbReference type="ARBA" id="ARBA00022969"/>
    </source>
</evidence>